<dbReference type="RefSeq" id="WP_010527148.1">
    <property type="nucleotide sequence ID" value="NZ_AFSL01000035.1"/>
</dbReference>
<dbReference type="AlphaFoldDB" id="A0A1I1ZXA9"/>
<dbReference type="EMBL" id="FONA01000010">
    <property type="protein sequence ID" value="SFE35293.1"/>
    <property type="molecule type" value="Genomic_DNA"/>
</dbReference>
<reference evidence="3 4" key="1">
    <citation type="submission" date="2016-10" db="EMBL/GenBank/DDBJ databases">
        <authorList>
            <person name="de Groot N.N."/>
        </authorList>
    </citation>
    <scope>NUCLEOTIDE SEQUENCE [LARGE SCALE GENOMIC DNA]</scope>
    <source>
        <strain evidence="3 4">DSM 19012</strain>
    </source>
</reference>
<dbReference type="InterPro" id="IPR014710">
    <property type="entry name" value="RmlC-like_jellyroll"/>
</dbReference>
<dbReference type="Pfam" id="PF07883">
    <property type="entry name" value="Cupin_2"/>
    <property type="match status" value="1"/>
</dbReference>
<dbReference type="PANTHER" id="PTHR46797:SF19">
    <property type="entry name" value="BLL2473 PROTEIN"/>
    <property type="match status" value="1"/>
</dbReference>
<dbReference type="Proteomes" id="UP000181976">
    <property type="component" value="Unassembled WGS sequence"/>
</dbReference>
<keyword evidence="4" id="KW-1185">Reference proteome</keyword>
<evidence type="ECO:0000313" key="3">
    <source>
        <dbReference type="EMBL" id="SFE35293.1"/>
    </source>
</evidence>
<dbReference type="Gene3D" id="1.10.260.40">
    <property type="entry name" value="lambda repressor-like DNA-binding domains"/>
    <property type="match status" value="1"/>
</dbReference>
<dbReference type="FunCoup" id="A0A1I1ZXA9">
    <property type="interactions" value="68"/>
</dbReference>
<dbReference type="PANTHER" id="PTHR46797">
    <property type="entry name" value="HTH-TYPE TRANSCRIPTIONAL REGULATOR"/>
    <property type="match status" value="1"/>
</dbReference>
<feature type="domain" description="HTH cro/C1-type" evidence="2">
    <location>
        <begin position="7"/>
        <end position="61"/>
    </location>
</feature>
<dbReference type="InParanoid" id="A0A1I1ZXA9"/>
<dbReference type="GO" id="GO:0003700">
    <property type="term" value="F:DNA-binding transcription factor activity"/>
    <property type="evidence" value="ECO:0007669"/>
    <property type="project" value="TreeGrafter"/>
</dbReference>
<dbReference type="InterPro" id="IPR011051">
    <property type="entry name" value="RmlC_Cupin_sf"/>
</dbReference>
<organism evidence="3 4">
    <name type="scientific">Thermophagus xiamenensis</name>
    <dbReference type="NCBI Taxonomy" id="385682"/>
    <lineage>
        <taxon>Bacteria</taxon>
        <taxon>Pseudomonadati</taxon>
        <taxon>Bacteroidota</taxon>
        <taxon>Bacteroidia</taxon>
        <taxon>Marinilabiliales</taxon>
        <taxon>Marinilabiliaceae</taxon>
        <taxon>Thermophagus</taxon>
    </lineage>
</organism>
<protein>
    <submittedName>
        <fullName evidence="3">Transcriptional regulator, XRE family with cupin sensor</fullName>
    </submittedName>
</protein>
<dbReference type="OrthoDB" id="9805356at2"/>
<dbReference type="InterPro" id="IPR013096">
    <property type="entry name" value="Cupin_2"/>
</dbReference>
<dbReference type="CDD" id="cd02209">
    <property type="entry name" value="cupin_XRE_C"/>
    <property type="match status" value="1"/>
</dbReference>
<dbReference type="SUPFAM" id="SSF51182">
    <property type="entry name" value="RmlC-like cupins"/>
    <property type="match status" value="1"/>
</dbReference>
<evidence type="ECO:0000313" key="4">
    <source>
        <dbReference type="Proteomes" id="UP000181976"/>
    </source>
</evidence>
<sequence length="188" mass="21117">MKPGEKIKLQRDIKELTLSEVAQNAQIEEKLLVDIEKGEVDPPLGILIKLAKVLGVRPGTFLDDQQEKGVVVTKKGEEKSLSKMNASGNHEVENLAYLSLARQKSNRNMDPFLIEVLPDHESSRQTFSAHEGEEFIYVLKGSIEVIYGKEVYHLETGDSIYYDSIIDHRVKSLNNDKALVLAVVYLPV</sequence>
<dbReference type="Gene3D" id="2.60.120.10">
    <property type="entry name" value="Jelly Rolls"/>
    <property type="match status" value="1"/>
</dbReference>
<dbReference type="InterPro" id="IPR001387">
    <property type="entry name" value="Cro/C1-type_HTH"/>
</dbReference>
<dbReference type="Pfam" id="PF01381">
    <property type="entry name" value="HTH_3"/>
    <property type="match status" value="1"/>
</dbReference>
<keyword evidence="1" id="KW-0238">DNA-binding</keyword>
<dbReference type="SMART" id="SM00530">
    <property type="entry name" value="HTH_XRE"/>
    <property type="match status" value="1"/>
</dbReference>
<gene>
    <name evidence="3" type="ORF">SAMN05444380_11017</name>
</gene>
<accession>A0A1I1ZXA9</accession>
<dbReference type="CDD" id="cd00093">
    <property type="entry name" value="HTH_XRE"/>
    <property type="match status" value="1"/>
</dbReference>
<dbReference type="STRING" id="385682.SAMN05444380_11017"/>
<evidence type="ECO:0000259" key="2">
    <source>
        <dbReference type="PROSITE" id="PS50943"/>
    </source>
</evidence>
<dbReference type="InterPro" id="IPR010982">
    <property type="entry name" value="Lambda_DNA-bd_dom_sf"/>
</dbReference>
<evidence type="ECO:0000256" key="1">
    <source>
        <dbReference type="ARBA" id="ARBA00023125"/>
    </source>
</evidence>
<proteinExistence type="predicted"/>
<name>A0A1I1ZXA9_9BACT</name>
<dbReference type="eggNOG" id="COG1917">
    <property type="taxonomic scope" value="Bacteria"/>
</dbReference>
<dbReference type="SUPFAM" id="SSF47413">
    <property type="entry name" value="lambda repressor-like DNA-binding domains"/>
    <property type="match status" value="1"/>
</dbReference>
<dbReference type="GO" id="GO:0003677">
    <property type="term" value="F:DNA binding"/>
    <property type="evidence" value="ECO:0007669"/>
    <property type="project" value="UniProtKB-KW"/>
</dbReference>
<dbReference type="PROSITE" id="PS50943">
    <property type="entry name" value="HTH_CROC1"/>
    <property type="match status" value="1"/>
</dbReference>
<dbReference type="InterPro" id="IPR050807">
    <property type="entry name" value="TransReg_Diox_bact_type"/>
</dbReference>
<dbReference type="GO" id="GO:0005829">
    <property type="term" value="C:cytosol"/>
    <property type="evidence" value="ECO:0007669"/>
    <property type="project" value="TreeGrafter"/>
</dbReference>